<feature type="domain" description="Radical SAM core" evidence="6">
    <location>
        <begin position="9"/>
        <end position="244"/>
    </location>
</feature>
<evidence type="ECO:0000256" key="4">
    <source>
        <dbReference type="ARBA" id="ARBA00023004"/>
    </source>
</evidence>
<dbReference type="SUPFAM" id="SSF102114">
    <property type="entry name" value="Radical SAM enzymes"/>
    <property type="match status" value="1"/>
</dbReference>
<dbReference type="GO" id="GO:0046872">
    <property type="term" value="F:metal ion binding"/>
    <property type="evidence" value="ECO:0007669"/>
    <property type="project" value="UniProtKB-KW"/>
</dbReference>
<dbReference type="SFLD" id="SFLDG01082">
    <property type="entry name" value="B12-binding_domain_containing"/>
    <property type="match status" value="1"/>
</dbReference>
<protein>
    <recommendedName>
        <fullName evidence="6">Radical SAM core domain-containing protein</fullName>
    </recommendedName>
</protein>
<dbReference type="PATRIC" id="fig|1703770.3.peg.1746"/>
<dbReference type="SFLD" id="SFLDS00029">
    <property type="entry name" value="Radical_SAM"/>
    <property type="match status" value="1"/>
</dbReference>
<dbReference type="GO" id="GO:0003824">
    <property type="term" value="F:catalytic activity"/>
    <property type="evidence" value="ECO:0007669"/>
    <property type="project" value="InterPro"/>
</dbReference>
<dbReference type="SMART" id="SM00729">
    <property type="entry name" value="Elp3"/>
    <property type="match status" value="1"/>
</dbReference>
<gene>
    <name evidence="7" type="ORF">AMJ39_04455</name>
</gene>
<dbReference type="STRING" id="1703770.AMJ39_04455"/>
<sequence>MRYKGMVIRPPSEAESYILQVTYGCSHNRCTFCPTYLDKPFMMRPAAEVFEDIELAGRTLPTVRRAFLADGNALVLSNRRLLPVLTALRQRFPRLNRIGSYANAPDILGRSHEELVQLRKALLSIIYIGLESGDNVVLERVNKGATVEEMVEAVRRAQDAGMKVSVIGLLGLGGTERSQEHAVATARAIAAMSPRYFSLLTLMVVPGTELWEEERRGDFALPSPLDLLGEMRIVVDHLTDLGGTIFRTNHASNYVALAGILSRDRERLLSAIDDCLGKGPPALRREWMRGL</sequence>
<dbReference type="EMBL" id="LIZS01000017">
    <property type="protein sequence ID" value="KPJ53537.1"/>
    <property type="molecule type" value="Genomic_DNA"/>
</dbReference>
<comment type="caution">
    <text evidence="7">The sequence shown here is derived from an EMBL/GenBank/DDBJ whole genome shotgun (WGS) entry which is preliminary data.</text>
</comment>
<keyword evidence="2" id="KW-0949">S-adenosyl-L-methionine</keyword>
<organism evidence="7 8">
    <name type="scientific">candidate division TA06 bacterium DG_24</name>
    <dbReference type="NCBI Taxonomy" id="1703770"/>
    <lineage>
        <taxon>Bacteria</taxon>
        <taxon>Bacteria division TA06</taxon>
    </lineage>
</organism>
<dbReference type="InterPro" id="IPR007197">
    <property type="entry name" value="rSAM"/>
</dbReference>
<dbReference type="Pfam" id="PF04055">
    <property type="entry name" value="Radical_SAM"/>
    <property type="match status" value="1"/>
</dbReference>
<dbReference type="SFLD" id="SFLDG01095">
    <property type="entry name" value="Uncharacterised_Radical_SAM_Su"/>
    <property type="match status" value="1"/>
</dbReference>
<dbReference type="PROSITE" id="PS51918">
    <property type="entry name" value="RADICAL_SAM"/>
    <property type="match status" value="1"/>
</dbReference>
<dbReference type="InterPro" id="IPR013785">
    <property type="entry name" value="Aldolase_TIM"/>
</dbReference>
<evidence type="ECO:0000313" key="8">
    <source>
        <dbReference type="Proteomes" id="UP000052008"/>
    </source>
</evidence>
<evidence type="ECO:0000256" key="5">
    <source>
        <dbReference type="ARBA" id="ARBA00023014"/>
    </source>
</evidence>
<accession>A0A0S7WTP5</accession>
<dbReference type="InterPro" id="IPR006638">
    <property type="entry name" value="Elp3/MiaA/NifB-like_rSAM"/>
</dbReference>
<name>A0A0S7WTP5_UNCT6</name>
<comment type="cofactor">
    <cofactor evidence="1">
        <name>[4Fe-4S] cluster</name>
        <dbReference type="ChEBI" id="CHEBI:49883"/>
    </cofactor>
</comment>
<dbReference type="PANTHER" id="PTHR43409:SF4">
    <property type="entry name" value="RADICAL SAM SUPERFAMILY PROTEIN"/>
    <property type="match status" value="1"/>
</dbReference>
<dbReference type="InterPro" id="IPR058240">
    <property type="entry name" value="rSAM_sf"/>
</dbReference>
<dbReference type="GO" id="GO:0051536">
    <property type="term" value="F:iron-sulfur cluster binding"/>
    <property type="evidence" value="ECO:0007669"/>
    <property type="project" value="UniProtKB-KW"/>
</dbReference>
<evidence type="ECO:0000256" key="2">
    <source>
        <dbReference type="ARBA" id="ARBA00022691"/>
    </source>
</evidence>
<keyword evidence="4" id="KW-0408">Iron</keyword>
<keyword evidence="3" id="KW-0479">Metal-binding</keyword>
<dbReference type="CDD" id="cd01335">
    <property type="entry name" value="Radical_SAM"/>
    <property type="match status" value="1"/>
</dbReference>
<dbReference type="PANTHER" id="PTHR43409">
    <property type="entry name" value="ANAEROBIC MAGNESIUM-PROTOPORPHYRIN IX MONOMETHYL ESTER CYCLASE-RELATED"/>
    <property type="match status" value="1"/>
</dbReference>
<dbReference type="AlphaFoldDB" id="A0A0S7WTP5"/>
<dbReference type="Gene3D" id="3.20.20.70">
    <property type="entry name" value="Aldolase class I"/>
    <property type="match status" value="1"/>
</dbReference>
<evidence type="ECO:0000313" key="7">
    <source>
        <dbReference type="EMBL" id="KPJ53537.1"/>
    </source>
</evidence>
<reference evidence="7 8" key="1">
    <citation type="journal article" date="2015" name="Microbiome">
        <title>Genomic resolution of linkages in carbon, nitrogen, and sulfur cycling among widespread estuary sediment bacteria.</title>
        <authorList>
            <person name="Baker B.J."/>
            <person name="Lazar C.S."/>
            <person name="Teske A.P."/>
            <person name="Dick G.J."/>
        </authorList>
    </citation>
    <scope>NUCLEOTIDE SEQUENCE [LARGE SCALE GENOMIC DNA]</scope>
    <source>
        <strain evidence="7">DG_24</strain>
    </source>
</reference>
<dbReference type="InterPro" id="IPR051198">
    <property type="entry name" value="BchE-like"/>
</dbReference>
<keyword evidence="5" id="KW-0411">Iron-sulfur</keyword>
<dbReference type="Proteomes" id="UP000052008">
    <property type="component" value="Unassembled WGS sequence"/>
</dbReference>
<evidence type="ECO:0000256" key="3">
    <source>
        <dbReference type="ARBA" id="ARBA00022723"/>
    </source>
</evidence>
<evidence type="ECO:0000259" key="6">
    <source>
        <dbReference type="PROSITE" id="PS51918"/>
    </source>
</evidence>
<evidence type="ECO:0000256" key="1">
    <source>
        <dbReference type="ARBA" id="ARBA00001966"/>
    </source>
</evidence>
<proteinExistence type="predicted"/>